<dbReference type="Gene3D" id="3.90.780.10">
    <property type="entry name" value="5'-Nucleotidase, C-terminal domain"/>
    <property type="match status" value="1"/>
</dbReference>
<dbReference type="AlphaFoldDB" id="A0A173LI17"/>
<keyword evidence="4" id="KW-1185">Reference proteome</keyword>
<dbReference type="GO" id="GO:0008768">
    <property type="term" value="F:UDP-sugar diphosphatase activity"/>
    <property type="evidence" value="ECO:0007669"/>
    <property type="project" value="TreeGrafter"/>
</dbReference>
<dbReference type="PANTHER" id="PTHR11575">
    <property type="entry name" value="5'-NUCLEOTIDASE-RELATED"/>
    <property type="match status" value="1"/>
</dbReference>
<dbReference type="InterPro" id="IPR029052">
    <property type="entry name" value="Metallo-depent_PP-like"/>
</dbReference>
<evidence type="ECO:0000259" key="2">
    <source>
        <dbReference type="Pfam" id="PF02872"/>
    </source>
</evidence>
<dbReference type="GO" id="GO:0030288">
    <property type="term" value="C:outer membrane-bounded periplasmic space"/>
    <property type="evidence" value="ECO:0007669"/>
    <property type="project" value="TreeGrafter"/>
</dbReference>
<proteinExistence type="predicted"/>
<dbReference type="InterPro" id="IPR006179">
    <property type="entry name" value="5_nucleotidase/apyrase"/>
</dbReference>
<feature type="signal peptide" evidence="1">
    <location>
        <begin position="1"/>
        <end position="38"/>
    </location>
</feature>
<feature type="domain" description="5'-Nucleotidase C-terminal" evidence="2">
    <location>
        <begin position="376"/>
        <end position="516"/>
    </location>
</feature>
<dbReference type="Pfam" id="PF02872">
    <property type="entry name" value="5_nucleotid_C"/>
    <property type="match status" value="1"/>
</dbReference>
<dbReference type="Gene3D" id="3.60.21.10">
    <property type="match status" value="1"/>
</dbReference>
<name>A0A173LI17_9ACTN</name>
<evidence type="ECO:0000256" key="1">
    <source>
        <dbReference type="SAM" id="SignalP"/>
    </source>
</evidence>
<dbReference type="PANTHER" id="PTHR11575:SF24">
    <property type="entry name" value="5'-NUCLEOTIDASE"/>
    <property type="match status" value="1"/>
</dbReference>
<dbReference type="InterPro" id="IPR008334">
    <property type="entry name" value="5'-Nucleotdase_C"/>
</dbReference>
<protein>
    <submittedName>
        <fullName evidence="3">Endonuclease YhcR</fullName>
    </submittedName>
</protein>
<dbReference type="GO" id="GO:0004519">
    <property type="term" value="F:endonuclease activity"/>
    <property type="evidence" value="ECO:0007669"/>
    <property type="project" value="UniProtKB-KW"/>
</dbReference>
<dbReference type="InterPro" id="IPR036907">
    <property type="entry name" value="5'-Nucleotdase_C_sf"/>
</dbReference>
<dbReference type="SUPFAM" id="SSF56300">
    <property type="entry name" value="Metallo-dependent phosphatases"/>
    <property type="match status" value="1"/>
</dbReference>
<dbReference type="OrthoDB" id="1016457at2"/>
<sequence>MGTGRRSTRTSTLTGLAVPAAATALVATLAATSAPASAQSSMTPDGGAGDAVLVRILGIDGIAGALSHPSGYQGTILDGPDRTIPAGGADYLSATVSHLRAGAENSVLLSTGDNLGGVQPEAVLNRDEPTLQVLRHMGVAASAIGELDLVAPSSASMPGHGFPYIASNLTPGEDAPITPFPYLVIDVGGIKIGVIAATTGSEDMDAPPPLFGPPTPAPPPWNPERRPLQESFDAATRALEAMNVHSVVGLLHIDAVHRQNDPAACPEEIAQMPELREVSSSVDALFVGDSGGPATCDLTDPSNARRPVLSPASHGRSVAVVDLLIDPTSGRARREQSSTYNQKVHHDITPDAEVTDLIDAAADSAAENDTEAFGSADVRVSREIQPSGESALANLMADAQWEATRDKGADLAIYNPDSLRTDLPEGELHYRDLHEVQPYGDRIQIATVSGERLRDAFNAYIDDVGTRGIAVSENVELDIDPARPEGDRLVGAKIDGTEIAPGGEYKVAANEFLLSSEWGAAPLTTLTSEPEWSGMFDIHALAEYVRSHGTVRPPAVNQRLLDVSARN</sequence>
<evidence type="ECO:0000313" key="3">
    <source>
        <dbReference type="EMBL" id="ANI91244.1"/>
    </source>
</evidence>
<dbReference type="STRING" id="499555.BJL86_0434"/>
<gene>
    <name evidence="3" type="ORF">BJL86_0434</name>
</gene>
<dbReference type="GO" id="GO:0008253">
    <property type="term" value="F:5'-nucleotidase activity"/>
    <property type="evidence" value="ECO:0007669"/>
    <property type="project" value="TreeGrafter"/>
</dbReference>
<dbReference type="Proteomes" id="UP000186104">
    <property type="component" value="Chromosome"/>
</dbReference>
<evidence type="ECO:0000313" key="4">
    <source>
        <dbReference type="Proteomes" id="UP000186104"/>
    </source>
</evidence>
<accession>A0A173LI17</accession>
<dbReference type="EMBL" id="CP015961">
    <property type="protein sequence ID" value="ANI91244.1"/>
    <property type="molecule type" value="Genomic_DNA"/>
</dbReference>
<dbReference type="SUPFAM" id="SSF55816">
    <property type="entry name" value="5'-nucleotidase (syn. UDP-sugar hydrolase), C-terminal domain"/>
    <property type="match status" value="1"/>
</dbReference>
<dbReference type="RefSeq" id="WP_067478354.1">
    <property type="nucleotide sequence ID" value="NZ_CP015961.1"/>
</dbReference>
<reference evidence="3 4" key="1">
    <citation type="submission" date="2016-06" db="EMBL/GenBank/DDBJ databases">
        <title>Complete genome sequence of a saline-alkali tolerant type strain Dietzia timorensis ID05-A0528T.</title>
        <authorList>
            <person name="Wu X."/>
        </authorList>
    </citation>
    <scope>NUCLEOTIDE SEQUENCE [LARGE SCALE GENOMIC DNA]</scope>
    <source>
        <strain evidence="3 4">ID05-A0528</strain>
    </source>
</reference>
<keyword evidence="3" id="KW-0255">Endonuclease</keyword>
<keyword evidence="1" id="KW-0732">Signal</keyword>
<dbReference type="GO" id="GO:0009166">
    <property type="term" value="P:nucleotide catabolic process"/>
    <property type="evidence" value="ECO:0007669"/>
    <property type="project" value="InterPro"/>
</dbReference>
<organism evidence="3 4">
    <name type="scientific">Dietzia timorensis</name>
    <dbReference type="NCBI Taxonomy" id="499555"/>
    <lineage>
        <taxon>Bacteria</taxon>
        <taxon>Bacillati</taxon>
        <taxon>Actinomycetota</taxon>
        <taxon>Actinomycetes</taxon>
        <taxon>Mycobacteriales</taxon>
        <taxon>Dietziaceae</taxon>
        <taxon>Dietzia</taxon>
    </lineage>
</organism>
<keyword evidence="3" id="KW-0540">Nuclease</keyword>
<keyword evidence="3" id="KW-0378">Hydrolase</keyword>
<feature type="chain" id="PRO_5008008677" evidence="1">
    <location>
        <begin position="39"/>
        <end position="567"/>
    </location>
</feature>
<dbReference type="KEGG" id="dtm:BJL86_0434"/>